<dbReference type="EMBL" id="JBCLPP010000052">
    <property type="protein sequence ID" value="MEY8246503.1"/>
    <property type="molecule type" value="Genomic_DNA"/>
</dbReference>
<gene>
    <name evidence="1" type="ORF">AAK873_12880</name>
</gene>
<comment type="caution">
    <text evidence="1">The sequence shown here is derived from an EMBL/GenBank/DDBJ whole genome shotgun (WGS) entry which is preliminary data.</text>
</comment>
<accession>A0ABV4CYN0</accession>
<organism evidence="1 2">
    <name type="scientific">Heminiphilus faecis</name>
    <dbReference type="NCBI Taxonomy" id="2601703"/>
    <lineage>
        <taxon>Bacteria</taxon>
        <taxon>Pseudomonadati</taxon>
        <taxon>Bacteroidota</taxon>
        <taxon>Bacteroidia</taxon>
        <taxon>Bacteroidales</taxon>
        <taxon>Muribaculaceae</taxon>
        <taxon>Heminiphilus</taxon>
    </lineage>
</organism>
<sequence>MIAVDYPLLINKNRIHRFVPSYTQTVSAPIIRKYPIRNNIQFLSTMIGSTIEISKFKDSTETDIVKHFKHPMTTNTLLIKFNKRINLRYLRYSTQKDKRIELGEFRFYNCGQEIFPDTIWANHRLSIIHRKNLNLINDDDWSSFYMSDRNGEKLIFDFGKNIYLDSILFIPRNDDNFIHFGDEYELFYHAGANKGWKSLGRQKANSNSLYYDNIPQNSVLWLHDHTRGKEERCFYLLNGQQVFI</sequence>
<dbReference type="Proteomes" id="UP001565200">
    <property type="component" value="Unassembled WGS sequence"/>
</dbReference>
<evidence type="ECO:0000313" key="2">
    <source>
        <dbReference type="Proteomes" id="UP001565200"/>
    </source>
</evidence>
<protein>
    <submittedName>
        <fullName evidence="1">Uncharacterized protein</fullName>
    </submittedName>
</protein>
<keyword evidence="2" id="KW-1185">Reference proteome</keyword>
<evidence type="ECO:0000313" key="1">
    <source>
        <dbReference type="EMBL" id="MEY8246503.1"/>
    </source>
</evidence>
<proteinExistence type="predicted"/>
<name>A0ABV4CYN0_9BACT</name>
<reference evidence="1 2" key="1">
    <citation type="submission" date="2024-03" db="EMBL/GenBank/DDBJ databases">
        <title>Mouse gut bacterial collection (mGBC) of GemPharmatech.</title>
        <authorList>
            <person name="He Y."/>
            <person name="Dong L."/>
            <person name="Wu D."/>
            <person name="Gao X."/>
            <person name="Lin Z."/>
        </authorList>
    </citation>
    <scope>NUCLEOTIDE SEQUENCE [LARGE SCALE GENOMIC DNA]</scope>
    <source>
        <strain evidence="1 2">54-13</strain>
    </source>
</reference>